<evidence type="ECO:0000313" key="2">
    <source>
        <dbReference type="Proteomes" id="UP000439123"/>
    </source>
</evidence>
<accession>A0A653KSC4</accession>
<dbReference type="AlphaFoldDB" id="A0A653KSC4"/>
<reference evidence="1 2" key="1">
    <citation type="submission" date="2019-10" db="EMBL/GenBank/DDBJ databases">
        <authorList>
            <person name="Karimi E."/>
        </authorList>
    </citation>
    <scope>NUCLEOTIDE SEQUENCE [LARGE SCALE GENOMIC DNA]</scope>
    <source>
        <strain evidence="1">Aeromonas sp. 8C</strain>
    </source>
</reference>
<dbReference type="EMBL" id="CABWLC010000004">
    <property type="protein sequence ID" value="VXA82140.1"/>
    <property type="molecule type" value="Genomic_DNA"/>
</dbReference>
<gene>
    <name evidence="1" type="ORF">AERO8C_120530</name>
</gene>
<protein>
    <submittedName>
        <fullName evidence="1">Uncharacterized protein</fullName>
    </submittedName>
</protein>
<sequence>MISSLFDSHHRDSGSDECIKKRQADCERYQPLVNDRVHGRGRLCAAAARAVRADL</sequence>
<organism evidence="1 2">
    <name type="scientific">Aeromonas veronii</name>
    <dbReference type="NCBI Taxonomy" id="654"/>
    <lineage>
        <taxon>Bacteria</taxon>
        <taxon>Pseudomonadati</taxon>
        <taxon>Pseudomonadota</taxon>
        <taxon>Gammaproteobacteria</taxon>
        <taxon>Aeromonadales</taxon>
        <taxon>Aeromonadaceae</taxon>
        <taxon>Aeromonas</taxon>
    </lineage>
</organism>
<evidence type="ECO:0000313" key="1">
    <source>
        <dbReference type="EMBL" id="VXA82140.1"/>
    </source>
</evidence>
<name>A0A653KSC4_AERVE</name>
<dbReference type="Proteomes" id="UP000439123">
    <property type="component" value="Unassembled WGS sequence"/>
</dbReference>
<proteinExistence type="predicted"/>